<keyword evidence="11" id="KW-0472">Membrane</keyword>
<evidence type="ECO:0000313" key="15">
    <source>
        <dbReference type="Proteomes" id="UP001152759"/>
    </source>
</evidence>
<name>A0A9P0EZ10_BEMTA</name>
<dbReference type="OrthoDB" id="10016939at2759"/>
<dbReference type="GO" id="GO:0006886">
    <property type="term" value="P:intracellular protein transport"/>
    <property type="evidence" value="ECO:0007669"/>
    <property type="project" value="InterPro"/>
</dbReference>
<evidence type="ECO:0000256" key="9">
    <source>
        <dbReference type="ARBA" id="ARBA00023010"/>
    </source>
</evidence>
<keyword evidence="5" id="KW-0812">Transmembrane</keyword>
<evidence type="ECO:0000313" key="14">
    <source>
        <dbReference type="EMBL" id="CAH0382788.1"/>
    </source>
</evidence>
<evidence type="ECO:0000256" key="11">
    <source>
        <dbReference type="ARBA" id="ARBA00023136"/>
    </source>
</evidence>
<dbReference type="GO" id="GO:0005741">
    <property type="term" value="C:mitochondrial outer membrane"/>
    <property type="evidence" value="ECO:0007669"/>
    <property type="project" value="UniProtKB-SubCell"/>
</dbReference>
<dbReference type="AlphaFoldDB" id="A0A9P0EZ10"/>
<organism evidence="14 15">
    <name type="scientific">Bemisia tabaci</name>
    <name type="common">Sweetpotato whitefly</name>
    <name type="synonym">Aleurodes tabaci</name>
    <dbReference type="NCBI Taxonomy" id="7038"/>
    <lineage>
        <taxon>Eukaryota</taxon>
        <taxon>Metazoa</taxon>
        <taxon>Ecdysozoa</taxon>
        <taxon>Arthropoda</taxon>
        <taxon>Hexapoda</taxon>
        <taxon>Insecta</taxon>
        <taxon>Pterygota</taxon>
        <taxon>Neoptera</taxon>
        <taxon>Paraneoptera</taxon>
        <taxon>Hemiptera</taxon>
        <taxon>Sternorrhyncha</taxon>
        <taxon>Aleyrodoidea</taxon>
        <taxon>Aleyrodidae</taxon>
        <taxon>Aleyrodinae</taxon>
        <taxon>Bemisia</taxon>
    </lineage>
</organism>
<dbReference type="Proteomes" id="UP001152759">
    <property type="component" value="Chromosome 10"/>
</dbReference>
<dbReference type="EMBL" id="OU963871">
    <property type="protein sequence ID" value="CAH0382788.1"/>
    <property type="molecule type" value="Genomic_DNA"/>
</dbReference>
<proteinExistence type="inferred from homology"/>
<keyword evidence="6" id="KW-1000">Mitochondrion outer membrane</keyword>
<dbReference type="KEGG" id="btab:109035874"/>
<keyword evidence="15" id="KW-1185">Reference proteome</keyword>
<comment type="subcellular location">
    <subcellularLocation>
        <location evidence="1">Mitochondrion outer membrane</location>
        <topology evidence="1">Single-pass membrane protein</topology>
    </subcellularLocation>
</comment>
<keyword evidence="4" id="KW-0813">Transport</keyword>
<evidence type="ECO:0000256" key="10">
    <source>
        <dbReference type="ARBA" id="ARBA00023128"/>
    </source>
</evidence>
<sequence length="131" mass="14786">MAGVEDLDSGLESMNEGSKDLTPEKITAQLVESLDDDLDEDCEDETLSERLWGLTEMFPEGLRNKTHSLCKGSQNLVKTLYHYSRLSAWIFFSSSTILVAPIIFEIERCQMEEVQKYQQKQALLGPGVAPR</sequence>
<evidence type="ECO:0000256" key="4">
    <source>
        <dbReference type="ARBA" id="ARBA00022448"/>
    </source>
</evidence>
<evidence type="ECO:0000256" key="13">
    <source>
        <dbReference type="SAM" id="MobiDB-lite"/>
    </source>
</evidence>
<reference evidence="14" key="1">
    <citation type="submission" date="2021-12" db="EMBL/GenBank/DDBJ databases">
        <authorList>
            <person name="King R."/>
        </authorList>
    </citation>
    <scope>NUCLEOTIDE SEQUENCE</scope>
</reference>
<keyword evidence="12" id="KW-0675">Receptor</keyword>
<keyword evidence="9" id="KW-0811">Translocation</keyword>
<keyword evidence="10" id="KW-0496">Mitochondrion</keyword>
<keyword evidence="8" id="KW-1133">Transmembrane helix</keyword>
<evidence type="ECO:0000256" key="1">
    <source>
        <dbReference type="ARBA" id="ARBA00004572"/>
    </source>
</evidence>
<dbReference type="PANTHER" id="PTHR12504:SF0">
    <property type="entry name" value="MITOCHONDRIAL IMPORT RECEPTOR SUBUNIT TOM22 HOMOLOG"/>
    <property type="match status" value="1"/>
</dbReference>
<dbReference type="Pfam" id="PF04281">
    <property type="entry name" value="Tom22"/>
    <property type="match status" value="1"/>
</dbReference>
<comment type="similarity">
    <text evidence="2">Belongs to the Tom22 family.</text>
</comment>
<keyword evidence="7" id="KW-0653">Protein transport</keyword>
<evidence type="ECO:0000256" key="3">
    <source>
        <dbReference type="ARBA" id="ARBA00016229"/>
    </source>
</evidence>
<gene>
    <name evidence="14" type="ORF">BEMITA_LOCUS2288</name>
</gene>
<evidence type="ECO:0000256" key="6">
    <source>
        <dbReference type="ARBA" id="ARBA00022787"/>
    </source>
</evidence>
<protein>
    <recommendedName>
        <fullName evidence="3">Mitochondrial import receptor subunit TOM22 homolog</fullName>
    </recommendedName>
</protein>
<evidence type="ECO:0000256" key="7">
    <source>
        <dbReference type="ARBA" id="ARBA00022927"/>
    </source>
</evidence>
<dbReference type="InterPro" id="IPR005683">
    <property type="entry name" value="Tom22"/>
</dbReference>
<feature type="region of interest" description="Disordered" evidence="13">
    <location>
        <begin position="1"/>
        <end position="23"/>
    </location>
</feature>
<dbReference type="PANTHER" id="PTHR12504">
    <property type="entry name" value="MITOCHONDRIAL IMPORT RECEPTOR SUBUNIT TOM22"/>
    <property type="match status" value="1"/>
</dbReference>
<accession>A0A9P0EZ10</accession>
<evidence type="ECO:0000256" key="2">
    <source>
        <dbReference type="ARBA" id="ARBA00009874"/>
    </source>
</evidence>
<evidence type="ECO:0000256" key="8">
    <source>
        <dbReference type="ARBA" id="ARBA00022989"/>
    </source>
</evidence>
<dbReference type="CDD" id="cd22884">
    <property type="entry name" value="TOM22"/>
    <property type="match status" value="1"/>
</dbReference>
<evidence type="ECO:0000256" key="5">
    <source>
        <dbReference type="ARBA" id="ARBA00022692"/>
    </source>
</evidence>
<evidence type="ECO:0000256" key="12">
    <source>
        <dbReference type="ARBA" id="ARBA00023170"/>
    </source>
</evidence>